<dbReference type="EMBL" id="JBHSFW010000001">
    <property type="protein sequence ID" value="MFC4617761.1"/>
    <property type="molecule type" value="Genomic_DNA"/>
</dbReference>
<feature type="signal peptide" evidence="1">
    <location>
        <begin position="1"/>
        <end position="26"/>
    </location>
</feature>
<name>A0ABV9GLM2_9BACL</name>
<comment type="caution">
    <text evidence="2">The sequence shown here is derived from an EMBL/GenBank/DDBJ whole genome shotgun (WGS) entry which is preliminary data.</text>
</comment>
<protein>
    <submittedName>
        <fullName evidence="2">DUF4363 family protein</fullName>
    </submittedName>
</protein>
<evidence type="ECO:0000256" key="1">
    <source>
        <dbReference type="SAM" id="SignalP"/>
    </source>
</evidence>
<organism evidence="2 3">
    <name type="scientific">Camelliibacillus cellulosilyticus</name>
    <dbReference type="NCBI Taxonomy" id="2174486"/>
    <lineage>
        <taxon>Bacteria</taxon>
        <taxon>Bacillati</taxon>
        <taxon>Bacillota</taxon>
        <taxon>Bacilli</taxon>
        <taxon>Bacillales</taxon>
        <taxon>Sporolactobacillaceae</taxon>
        <taxon>Camelliibacillus</taxon>
    </lineage>
</organism>
<evidence type="ECO:0000313" key="2">
    <source>
        <dbReference type="EMBL" id="MFC4617761.1"/>
    </source>
</evidence>
<dbReference type="Proteomes" id="UP001596022">
    <property type="component" value="Unassembled WGS sequence"/>
</dbReference>
<dbReference type="InterPro" id="IPR025373">
    <property type="entry name" value="DUF4363"/>
</dbReference>
<dbReference type="Pfam" id="PF14276">
    <property type="entry name" value="DUF4363"/>
    <property type="match status" value="1"/>
</dbReference>
<proteinExistence type="predicted"/>
<reference evidence="3" key="1">
    <citation type="journal article" date="2019" name="Int. J. Syst. Evol. Microbiol.">
        <title>The Global Catalogue of Microorganisms (GCM) 10K type strain sequencing project: providing services to taxonomists for standard genome sequencing and annotation.</title>
        <authorList>
            <consortium name="The Broad Institute Genomics Platform"/>
            <consortium name="The Broad Institute Genome Sequencing Center for Infectious Disease"/>
            <person name="Wu L."/>
            <person name="Ma J."/>
        </authorList>
    </citation>
    <scope>NUCLEOTIDE SEQUENCE [LARGE SCALE GENOMIC DNA]</scope>
    <source>
        <strain evidence="3">CGMCC 1.16306</strain>
    </source>
</reference>
<sequence length="117" mass="13476">MKVLTWVMCLALGGWLLLSPQTSVDAKGGARVMTQLNNVEENIRHKHWHQALEQSECLKQTFNKNRWKYQILSSENEYEGATKELARLKAAISIKDQPSSLLIAAELKEIFHQIHQY</sequence>
<dbReference type="RefSeq" id="WP_376844788.1">
    <property type="nucleotide sequence ID" value="NZ_JBHSFW010000001.1"/>
</dbReference>
<keyword evidence="3" id="KW-1185">Reference proteome</keyword>
<keyword evidence="1" id="KW-0732">Signal</keyword>
<accession>A0ABV9GLM2</accession>
<gene>
    <name evidence="2" type="ORF">ACFO4N_03355</name>
</gene>
<evidence type="ECO:0000313" key="3">
    <source>
        <dbReference type="Proteomes" id="UP001596022"/>
    </source>
</evidence>
<feature type="chain" id="PRO_5047028501" evidence="1">
    <location>
        <begin position="27"/>
        <end position="117"/>
    </location>
</feature>